<evidence type="ECO:0000313" key="2">
    <source>
        <dbReference type="Proteomes" id="UP001060085"/>
    </source>
</evidence>
<reference evidence="2" key="1">
    <citation type="journal article" date="2023" name="Nat. Plants">
        <title>Single-cell RNA sequencing provides a high-resolution roadmap for understanding the multicellular compartmentation of specialized metabolism.</title>
        <authorList>
            <person name="Sun S."/>
            <person name="Shen X."/>
            <person name="Li Y."/>
            <person name="Li Y."/>
            <person name="Wang S."/>
            <person name="Li R."/>
            <person name="Zhang H."/>
            <person name="Shen G."/>
            <person name="Guo B."/>
            <person name="Wei J."/>
            <person name="Xu J."/>
            <person name="St-Pierre B."/>
            <person name="Chen S."/>
            <person name="Sun C."/>
        </authorList>
    </citation>
    <scope>NUCLEOTIDE SEQUENCE [LARGE SCALE GENOMIC DNA]</scope>
</reference>
<keyword evidence="2" id="KW-1185">Reference proteome</keyword>
<comment type="caution">
    <text evidence="1">The sequence shown here is derived from an EMBL/GenBank/DDBJ whole genome shotgun (WGS) entry which is preliminary data.</text>
</comment>
<protein>
    <submittedName>
        <fullName evidence="1">Uncharacterized protein</fullName>
    </submittedName>
</protein>
<gene>
    <name evidence="1" type="ORF">M9H77_03610</name>
</gene>
<sequence length="853" mass="96869">MAPWFSREDFLDVVRQIWEGHSDNILQTITTFTQRAKWWKEIVLGHVPRKKRTYLGTLSGIQNAFANSTKILGPDEVLALFYQKYWEFIGDLGIINGSKEPEDTFFLEDWEWTSSEFLNSFLGRGDTKAIVVEQHHCLNLCNCQKDPFFHTEESGLKYVSDVLVLFSFIIDGEVICPLSPFRHKVWFDYDKNHSYAFAYSRGLQLDKEYLEMPGIPNFLDAFYSHIECICVLEVDWFVGFIGGVLRDSNHPLVYWFDLGLSHCFHLHIIDFLGKLLLTTCFCFWSFRWLRKRRKVLVASVVEESSPLVSKTLGEEDISLLNSGHGKIKGEVELIEVNQKSKAWMDLFVKKGVPNSGETLSYVESPIKVNLSGLPLELLYTSILSKIGSKIRSSMCTDALSNSMERVSFAYLPIKVDISKELVNHVFMKLPNGKVRDQVVVYENLPILCTRYSSFGYVKEKCMVGKVRKPKVDDKKGTNPTLASQPNHGKEDVDLQAKGDANFVGGKGVAKDGSKDMGSKDLDGLLDGIIIDNNDVARDFHLHDAMLILVLWNPDLVVVDLMGADPQAMHFRVSWEIYTRLVFLKMPFWTLARKFGLQVNVLKSNIFMVGIDDEASEDIQQLMGFSIGSLLIFYLQFLWVGRQPRIDWKTLCLPKQDGREWSVQEAIAHLESWFQHSHSGTNQAYDYFAPSSEKKIWSKESNEGRRTIRFIKGHSGALAWSPDLAAGGQALPEFRPDQTLLSLSCSHARRPEDLTCPGLDKNHAIFYDEIPYIDSIALKIKVQDLASCTCEPVTERNPFACGSRSECQYPWCSAVELWNALLRPAACILSLSATLKTVANFENSPTFIPNPQKK</sequence>
<dbReference type="Proteomes" id="UP001060085">
    <property type="component" value="Linkage Group LG01"/>
</dbReference>
<proteinExistence type="predicted"/>
<evidence type="ECO:0000313" key="1">
    <source>
        <dbReference type="EMBL" id="KAI5682382.1"/>
    </source>
</evidence>
<organism evidence="1 2">
    <name type="scientific">Catharanthus roseus</name>
    <name type="common">Madagascar periwinkle</name>
    <name type="synonym">Vinca rosea</name>
    <dbReference type="NCBI Taxonomy" id="4058"/>
    <lineage>
        <taxon>Eukaryota</taxon>
        <taxon>Viridiplantae</taxon>
        <taxon>Streptophyta</taxon>
        <taxon>Embryophyta</taxon>
        <taxon>Tracheophyta</taxon>
        <taxon>Spermatophyta</taxon>
        <taxon>Magnoliopsida</taxon>
        <taxon>eudicotyledons</taxon>
        <taxon>Gunneridae</taxon>
        <taxon>Pentapetalae</taxon>
        <taxon>asterids</taxon>
        <taxon>lamiids</taxon>
        <taxon>Gentianales</taxon>
        <taxon>Apocynaceae</taxon>
        <taxon>Rauvolfioideae</taxon>
        <taxon>Vinceae</taxon>
        <taxon>Catharanthinae</taxon>
        <taxon>Catharanthus</taxon>
    </lineage>
</organism>
<dbReference type="EMBL" id="CM044701">
    <property type="protein sequence ID" value="KAI5682382.1"/>
    <property type="molecule type" value="Genomic_DNA"/>
</dbReference>
<name>A0ACC0CBX2_CATRO</name>
<accession>A0ACC0CBX2</accession>